<keyword evidence="2" id="KW-1185">Reference proteome</keyword>
<protein>
    <submittedName>
        <fullName evidence="1">Uncharacterized protein</fullName>
    </submittedName>
</protein>
<proteinExistence type="predicted"/>
<evidence type="ECO:0000313" key="1">
    <source>
        <dbReference type="EMBL" id="KAH3750212.1"/>
    </source>
</evidence>
<comment type="caution">
    <text evidence="1">The sequence shown here is derived from an EMBL/GenBank/DDBJ whole genome shotgun (WGS) entry which is preliminary data.</text>
</comment>
<organism evidence="1 2">
    <name type="scientific">Dreissena polymorpha</name>
    <name type="common">Zebra mussel</name>
    <name type="synonym">Mytilus polymorpha</name>
    <dbReference type="NCBI Taxonomy" id="45954"/>
    <lineage>
        <taxon>Eukaryota</taxon>
        <taxon>Metazoa</taxon>
        <taxon>Spiralia</taxon>
        <taxon>Lophotrochozoa</taxon>
        <taxon>Mollusca</taxon>
        <taxon>Bivalvia</taxon>
        <taxon>Autobranchia</taxon>
        <taxon>Heteroconchia</taxon>
        <taxon>Euheterodonta</taxon>
        <taxon>Imparidentia</taxon>
        <taxon>Neoheterodontei</taxon>
        <taxon>Myida</taxon>
        <taxon>Dreissenoidea</taxon>
        <taxon>Dreissenidae</taxon>
        <taxon>Dreissena</taxon>
    </lineage>
</organism>
<dbReference type="AlphaFoldDB" id="A0A9D4DIG6"/>
<name>A0A9D4DIG6_DREPO</name>
<dbReference type="EMBL" id="JAIWYP010000010">
    <property type="protein sequence ID" value="KAH3750212.1"/>
    <property type="molecule type" value="Genomic_DNA"/>
</dbReference>
<evidence type="ECO:0000313" key="2">
    <source>
        <dbReference type="Proteomes" id="UP000828390"/>
    </source>
</evidence>
<accession>A0A9D4DIG6</accession>
<reference evidence="1" key="1">
    <citation type="journal article" date="2019" name="bioRxiv">
        <title>The Genome of the Zebra Mussel, Dreissena polymorpha: A Resource for Invasive Species Research.</title>
        <authorList>
            <person name="McCartney M.A."/>
            <person name="Auch B."/>
            <person name="Kono T."/>
            <person name="Mallez S."/>
            <person name="Zhang Y."/>
            <person name="Obille A."/>
            <person name="Becker A."/>
            <person name="Abrahante J.E."/>
            <person name="Garbe J."/>
            <person name="Badalamenti J.P."/>
            <person name="Herman A."/>
            <person name="Mangelson H."/>
            <person name="Liachko I."/>
            <person name="Sullivan S."/>
            <person name="Sone E.D."/>
            <person name="Koren S."/>
            <person name="Silverstein K.A.T."/>
            <person name="Beckman K.B."/>
            <person name="Gohl D.M."/>
        </authorList>
    </citation>
    <scope>NUCLEOTIDE SEQUENCE</scope>
    <source>
        <strain evidence="1">Duluth1</strain>
        <tissue evidence="1">Whole animal</tissue>
    </source>
</reference>
<dbReference type="Proteomes" id="UP000828390">
    <property type="component" value="Unassembled WGS sequence"/>
</dbReference>
<reference evidence="1" key="2">
    <citation type="submission" date="2020-11" db="EMBL/GenBank/DDBJ databases">
        <authorList>
            <person name="McCartney M.A."/>
            <person name="Auch B."/>
            <person name="Kono T."/>
            <person name="Mallez S."/>
            <person name="Becker A."/>
            <person name="Gohl D.M."/>
            <person name="Silverstein K.A.T."/>
            <person name="Koren S."/>
            <person name="Bechman K.B."/>
            <person name="Herman A."/>
            <person name="Abrahante J.E."/>
            <person name="Garbe J."/>
        </authorList>
    </citation>
    <scope>NUCLEOTIDE SEQUENCE</scope>
    <source>
        <strain evidence="1">Duluth1</strain>
        <tissue evidence="1">Whole animal</tissue>
    </source>
</reference>
<sequence length="103" mass="11380">MQCKEVIPSRQISKYEYFVLLYIYYIHFYKLLQPFTDLEEFPEGDVIQTVGAVEDDALLGNGLGEILGGLSLTGSCRALRGATQMQLQGTKQGPGESAGIIFE</sequence>
<gene>
    <name evidence="1" type="ORF">DPMN_184731</name>
</gene>